<sequence>MLSTILDSVLAVLLVCKAVTSQYSSNQCSWKGSGLTHNGHSRDVEQVYLRCSEGSLEWLYPTGALRVNLRTNLATSSYKDLTVCIKPFKDSKGANIYLEKVGDLKLLVSEEDHIANKLYCFGMDQGALFVQATPQMDISRKITGFQYELFKDRTVADLHNAPASCRPCNDTEVLFAACTSDLVVRGSIRSVSHDLQQEESTIDIFADKIYRQKSKKFQPIGKSGKWLGQIKTLLHCGVKEGEGDFLFTGSMHFGEVQLGCAPRYKDFRRIYKEAREKGENPCELSTD</sequence>
<dbReference type="InterPro" id="IPR051998">
    <property type="entry name" value="Meteorin-like"/>
</dbReference>
<dbReference type="OMA" id="ISFCQYS"/>
<dbReference type="GO" id="GO:0097009">
    <property type="term" value="P:energy homeostasis"/>
    <property type="evidence" value="ECO:0007669"/>
    <property type="project" value="TreeGrafter"/>
</dbReference>
<evidence type="ECO:0000256" key="1">
    <source>
        <dbReference type="ARBA" id="ARBA00004613"/>
    </source>
</evidence>
<accession>A0A401PK19</accession>
<evidence type="ECO:0000256" key="7">
    <source>
        <dbReference type="ARBA" id="ARBA00023157"/>
    </source>
</evidence>
<evidence type="ECO:0000313" key="9">
    <source>
        <dbReference type="EMBL" id="GCB73473.1"/>
    </source>
</evidence>
<evidence type="ECO:0000313" key="10">
    <source>
        <dbReference type="Proteomes" id="UP000288216"/>
    </source>
</evidence>
<feature type="signal peptide" evidence="8">
    <location>
        <begin position="1"/>
        <end position="21"/>
    </location>
</feature>
<dbReference type="GO" id="GO:0005179">
    <property type="term" value="F:hormone activity"/>
    <property type="evidence" value="ECO:0007669"/>
    <property type="project" value="UniProtKB-KW"/>
</dbReference>
<evidence type="ECO:0000256" key="2">
    <source>
        <dbReference type="ARBA" id="ARBA00005669"/>
    </source>
</evidence>
<dbReference type="Proteomes" id="UP000288216">
    <property type="component" value="Unassembled WGS sequence"/>
</dbReference>
<reference evidence="9 10" key="1">
    <citation type="journal article" date="2018" name="Nat. Ecol. Evol.">
        <title>Shark genomes provide insights into elasmobranch evolution and the origin of vertebrates.</title>
        <authorList>
            <person name="Hara Y"/>
            <person name="Yamaguchi K"/>
            <person name="Onimaru K"/>
            <person name="Kadota M"/>
            <person name="Koyanagi M"/>
            <person name="Keeley SD"/>
            <person name="Tatsumi K"/>
            <person name="Tanaka K"/>
            <person name="Motone F"/>
            <person name="Kageyama Y"/>
            <person name="Nozu R"/>
            <person name="Adachi N"/>
            <person name="Nishimura O"/>
            <person name="Nakagawa R"/>
            <person name="Tanegashima C"/>
            <person name="Kiyatake I"/>
            <person name="Matsumoto R"/>
            <person name="Murakumo K"/>
            <person name="Nishida K"/>
            <person name="Terakita A"/>
            <person name="Kuratani S"/>
            <person name="Sato K"/>
            <person name="Hyodo S Kuraku.S."/>
        </authorList>
    </citation>
    <scope>NUCLEOTIDE SEQUENCE [LARGE SCALE GENOMIC DNA]</scope>
</reference>
<name>A0A401PK19_SCYTO</name>
<dbReference type="AlphaFoldDB" id="A0A401PK19"/>
<gene>
    <name evidence="9" type="ORF">scyTo_0002561</name>
</gene>
<dbReference type="GO" id="GO:0005615">
    <property type="term" value="C:extracellular space"/>
    <property type="evidence" value="ECO:0007669"/>
    <property type="project" value="TreeGrafter"/>
</dbReference>
<keyword evidence="7" id="KW-1015">Disulfide bond</keyword>
<evidence type="ECO:0000256" key="5">
    <source>
        <dbReference type="ARBA" id="ARBA00022702"/>
    </source>
</evidence>
<dbReference type="PANTHER" id="PTHR28593">
    <property type="entry name" value="METEORIN-LIKE PROTEIN"/>
    <property type="match status" value="1"/>
</dbReference>
<evidence type="ECO:0000256" key="4">
    <source>
        <dbReference type="ARBA" id="ARBA00022525"/>
    </source>
</evidence>
<dbReference type="STRING" id="75743.A0A401PK19"/>
<evidence type="ECO:0000256" key="8">
    <source>
        <dbReference type="SAM" id="SignalP"/>
    </source>
</evidence>
<comment type="similarity">
    <text evidence="2">Belongs to the meteorin family.</text>
</comment>
<protein>
    <recommendedName>
        <fullName evidence="3">Meteorin-like protein</fullName>
    </recommendedName>
</protein>
<organism evidence="9 10">
    <name type="scientific">Scyliorhinus torazame</name>
    <name type="common">Cloudy catshark</name>
    <name type="synonym">Catulus torazame</name>
    <dbReference type="NCBI Taxonomy" id="75743"/>
    <lineage>
        <taxon>Eukaryota</taxon>
        <taxon>Metazoa</taxon>
        <taxon>Chordata</taxon>
        <taxon>Craniata</taxon>
        <taxon>Vertebrata</taxon>
        <taxon>Chondrichthyes</taxon>
        <taxon>Elasmobranchii</taxon>
        <taxon>Galeomorphii</taxon>
        <taxon>Galeoidea</taxon>
        <taxon>Carcharhiniformes</taxon>
        <taxon>Scyliorhinidae</taxon>
        <taxon>Scyliorhinus</taxon>
    </lineage>
</organism>
<evidence type="ECO:0000256" key="3">
    <source>
        <dbReference type="ARBA" id="ARBA00016272"/>
    </source>
</evidence>
<comment type="subcellular location">
    <subcellularLocation>
        <location evidence="1">Secreted</location>
    </subcellularLocation>
</comment>
<keyword evidence="6 8" id="KW-0732">Signal</keyword>
<keyword evidence="4" id="KW-0964">Secreted</keyword>
<comment type="caution">
    <text evidence="9">The sequence shown here is derived from an EMBL/GenBank/DDBJ whole genome shotgun (WGS) entry which is preliminary data.</text>
</comment>
<dbReference type="PANTHER" id="PTHR28593:SF1">
    <property type="entry name" value="METEORIN-LIKE PROTEIN"/>
    <property type="match status" value="1"/>
</dbReference>
<feature type="chain" id="PRO_5019305791" description="Meteorin-like protein" evidence="8">
    <location>
        <begin position="22"/>
        <end position="287"/>
    </location>
</feature>
<keyword evidence="10" id="KW-1185">Reference proteome</keyword>
<proteinExistence type="inferred from homology"/>
<dbReference type="GO" id="GO:0090336">
    <property type="term" value="P:positive regulation of brown fat cell differentiation"/>
    <property type="evidence" value="ECO:0007669"/>
    <property type="project" value="TreeGrafter"/>
</dbReference>
<dbReference type="EMBL" id="BFAA01000649">
    <property type="protein sequence ID" value="GCB73473.1"/>
    <property type="molecule type" value="Genomic_DNA"/>
</dbReference>
<evidence type="ECO:0000256" key="6">
    <source>
        <dbReference type="ARBA" id="ARBA00022729"/>
    </source>
</evidence>
<dbReference type="OrthoDB" id="6092325at2759"/>
<keyword evidence="5" id="KW-0372">Hormone</keyword>